<proteinExistence type="predicted"/>
<evidence type="ECO:0000313" key="2">
    <source>
        <dbReference type="Proteomes" id="UP001529510"/>
    </source>
</evidence>
<reference evidence="1 2" key="1">
    <citation type="submission" date="2024-05" db="EMBL/GenBank/DDBJ databases">
        <title>Genome sequencing and assembly of Indian major carp, Cirrhinus mrigala (Hamilton, 1822).</title>
        <authorList>
            <person name="Mohindra V."/>
            <person name="Chowdhury L.M."/>
            <person name="Lal K."/>
            <person name="Jena J.K."/>
        </authorList>
    </citation>
    <scope>NUCLEOTIDE SEQUENCE [LARGE SCALE GENOMIC DNA]</scope>
    <source>
        <strain evidence="1">CM1030</strain>
        <tissue evidence="1">Blood</tissue>
    </source>
</reference>
<feature type="non-terminal residue" evidence="1">
    <location>
        <position position="51"/>
    </location>
</feature>
<sequence>SSCLLISSCWLGWELQPSPPCLSSCISTSGTPVRTPHWWKVPAFALTCVSM</sequence>
<feature type="non-terminal residue" evidence="1">
    <location>
        <position position="1"/>
    </location>
</feature>
<dbReference type="Proteomes" id="UP001529510">
    <property type="component" value="Unassembled WGS sequence"/>
</dbReference>
<accession>A0ABD0RY35</accession>
<keyword evidence="2" id="KW-1185">Reference proteome</keyword>
<comment type="caution">
    <text evidence="1">The sequence shown here is derived from an EMBL/GenBank/DDBJ whole genome shotgun (WGS) entry which is preliminary data.</text>
</comment>
<dbReference type="AlphaFoldDB" id="A0ABD0RY35"/>
<name>A0ABD0RY35_CIRMR</name>
<dbReference type="EMBL" id="JAMKFB020000001">
    <property type="protein sequence ID" value="KAL0203460.1"/>
    <property type="molecule type" value="Genomic_DNA"/>
</dbReference>
<organism evidence="1 2">
    <name type="scientific">Cirrhinus mrigala</name>
    <name type="common">Mrigala</name>
    <dbReference type="NCBI Taxonomy" id="683832"/>
    <lineage>
        <taxon>Eukaryota</taxon>
        <taxon>Metazoa</taxon>
        <taxon>Chordata</taxon>
        <taxon>Craniata</taxon>
        <taxon>Vertebrata</taxon>
        <taxon>Euteleostomi</taxon>
        <taxon>Actinopterygii</taxon>
        <taxon>Neopterygii</taxon>
        <taxon>Teleostei</taxon>
        <taxon>Ostariophysi</taxon>
        <taxon>Cypriniformes</taxon>
        <taxon>Cyprinidae</taxon>
        <taxon>Labeoninae</taxon>
        <taxon>Labeonini</taxon>
        <taxon>Cirrhinus</taxon>
    </lineage>
</organism>
<gene>
    <name evidence="1" type="ORF">M9458_001478</name>
</gene>
<protein>
    <submittedName>
        <fullName evidence="1">Uncharacterized protein</fullName>
    </submittedName>
</protein>
<evidence type="ECO:0000313" key="1">
    <source>
        <dbReference type="EMBL" id="KAL0203460.1"/>
    </source>
</evidence>